<evidence type="ECO:0000256" key="9">
    <source>
        <dbReference type="NCBIfam" id="TIGR01400"/>
    </source>
</evidence>
<sequence length="263" mass="27971">MFTVTYAQLNLWLTAFLWPFTRILALVAVAPVLGHRSVPTRVKIGIAAFITLIVAPTLDPMPQVTAFSAEGVWILVNQFLIGAALGFTMQIVFAVVTAAGDMMGLGMGLGFASFFDPQANTSTPALSSWLNMMAMLAFLVFDGHLQMIAALVETFHSVPVSANVLSGNGYRLIAGWGATVFSGGLLLSLPVVVAVLITNISLGILNRAAPQIGIFQIGFALTMLVGLLLIQMMMPNLIPYFARLFDSGIDQMGRVAAGLRPGP</sequence>
<keyword evidence="12" id="KW-1185">Reference proteome</keyword>
<keyword evidence="4 10" id="KW-1003">Cell membrane</keyword>
<evidence type="ECO:0000256" key="10">
    <source>
        <dbReference type="RuleBase" id="RU362071"/>
    </source>
</evidence>
<evidence type="ECO:0000256" key="1">
    <source>
        <dbReference type="ARBA" id="ARBA00002578"/>
    </source>
</evidence>
<evidence type="ECO:0000256" key="8">
    <source>
        <dbReference type="ARBA" id="ARBA00023143"/>
    </source>
</evidence>
<evidence type="ECO:0000256" key="6">
    <source>
        <dbReference type="ARBA" id="ARBA00022989"/>
    </source>
</evidence>
<protein>
    <recommendedName>
        <fullName evidence="3 9">Flagellar biosynthetic protein FliR</fullName>
    </recommendedName>
</protein>
<evidence type="ECO:0000256" key="7">
    <source>
        <dbReference type="ARBA" id="ARBA00023136"/>
    </source>
</evidence>
<feature type="transmembrane region" description="Helical" evidence="10">
    <location>
        <begin position="64"/>
        <end position="85"/>
    </location>
</feature>
<dbReference type="OrthoDB" id="9797790at2"/>
<dbReference type="InterPro" id="IPR002010">
    <property type="entry name" value="T3SS_IM_R"/>
</dbReference>
<comment type="similarity">
    <text evidence="2 10">Belongs to the FliR/MopE/SpaR family.</text>
</comment>
<dbReference type="EMBL" id="CP038148">
    <property type="protein sequence ID" value="QBQ96355.1"/>
    <property type="molecule type" value="Genomic_DNA"/>
</dbReference>
<gene>
    <name evidence="11" type="primary">fliR</name>
    <name evidence="11" type="ORF">E1956_03655</name>
</gene>
<proteinExistence type="inferred from homology"/>
<dbReference type="GO" id="GO:0005886">
    <property type="term" value="C:plasma membrane"/>
    <property type="evidence" value="ECO:0007669"/>
    <property type="project" value="UniProtKB-SubCell"/>
</dbReference>
<comment type="function">
    <text evidence="1 10">Role in flagellar biosynthesis.</text>
</comment>
<dbReference type="AlphaFoldDB" id="A0A4P7CKQ2"/>
<organism evidence="11 12">
    <name type="scientific">Paraburkholderia pallida</name>
    <dbReference type="NCBI Taxonomy" id="2547399"/>
    <lineage>
        <taxon>Bacteria</taxon>
        <taxon>Pseudomonadati</taxon>
        <taxon>Pseudomonadota</taxon>
        <taxon>Betaproteobacteria</taxon>
        <taxon>Burkholderiales</taxon>
        <taxon>Burkholderiaceae</taxon>
        <taxon>Paraburkholderia</taxon>
    </lineage>
</organism>
<dbReference type="PANTHER" id="PTHR30065">
    <property type="entry name" value="FLAGELLAR BIOSYNTHETIC PROTEIN FLIR"/>
    <property type="match status" value="1"/>
</dbReference>
<reference evidence="11 12" key="1">
    <citation type="submission" date="2019-03" db="EMBL/GenBank/DDBJ databases">
        <title>Paraburkholderia sp. 7MH5, isolated from subtropical forest soil.</title>
        <authorList>
            <person name="Gao Z.-H."/>
            <person name="Qiu L.-H."/>
        </authorList>
    </citation>
    <scope>NUCLEOTIDE SEQUENCE [LARGE SCALE GENOMIC DNA]</scope>
    <source>
        <strain evidence="11 12">7MH5</strain>
    </source>
</reference>
<dbReference type="GO" id="GO:0044780">
    <property type="term" value="P:bacterial-type flagellum assembly"/>
    <property type="evidence" value="ECO:0007669"/>
    <property type="project" value="UniProtKB-UniRule"/>
</dbReference>
<dbReference type="GO" id="GO:0006605">
    <property type="term" value="P:protein targeting"/>
    <property type="evidence" value="ECO:0007669"/>
    <property type="project" value="UniProtKB-UniRule"/>
</dbReference>
<name>A0A4P7CKQ2_9BURK</name>
<keyword evidence="7 10" id="KW-0472">Membrane</keyword>
<evidence type="ECO:0000256" key="3">
    <source>
        <dbReference type="ARBA" id="ARBA00021717"/>
    </source>
</evidence>
<keyword evidence="8 10" id="KW-0975">Bacterial flagellum</keyword>
<dbReference type="Proteomes" id="UP000295727">
    <property type="component" value="Chromosome 1"/>
</dbReference>
<dbReference type="Pfam" id="PF01311">
    <property type="entry name" value="Bac_export_1"/>
    <property type="match status" value="1"/>
</dbReference>
<feature type="transmembrane region" description="Helical" evidence="10">
    <location>
        <begin position="132"/>
        <end position="152"/>
    </location>
</feature>
<feature type="transmembrane region" description="Helical" evidence="10">
    <location>
        <begin position="12"/>
        <end position="33"/>
    </location>
</feature>
<evidence type="ECO:0000256" key="4">
    <source>
        <dbReference type="ARBA" id="ARBA00022475"/>
    </source>
</evidence>
<evidence type="ECO:0000256" key="5">
    <source>
        <dbReference type="ARBA" id="ARBA00022692"/>
    </source>
</evidence>
<accession>A0A4P7CKQ2</accession>
<feature type="transmembrane region" description="Helical" evidence="10">
    <location>
        <begin position="173"/>
        <end position="197"/>
    </location>
</feature>
<dbReference type="PRINTS" id="PR00953">
    <property type="entry name" value="TYPE3IMRPROT"/>
</dbReference>
<dbReference type="GO" id="GO:0009425">
    <property type="term" value="C:bacterial-type flagellum basal body"/>
    <property type="evidence" value="ECO:0007669"/>
    <property type="project" value="UniProtKB-SubCell"/>
</dbReference>
<keyword evidence="11" id="KW-0966">Cell projection</keyword>
<evidence type="ECO:0000256" key="2">
    <source>
        <dbReference type="ARBA" id="ARBA00009772"/>
    </source>
</evidence>
<keyword evidence="5 10" id="KW-0812">Transmembrane</keyword>
<evidence type="ECO:0000313" key="12">
    <source>
        <dbReference type="Proteomes" id="UP000295727"/>
    </source>
</evidence>
<dbReference type="NCBIfam" id="TIGR01400">
    <property type="entry name" value="fliR"/>
    <property type="match status" value="1"/>
</dbReference>
<dbReference type="InterPro" id="IPR006303">
    <property type="entry name" value="FliR"/>
</dbReference>
<keyword evidence="11" id="KW-0282">Flagellum</keyword>
<evidence type="ECO:0000313" key="11">
    <source>
        <dbReference type="EMBL" id="QBQ96355.1"/>
    </source>
</evidence>
<dbReference type="PANTHER" id="PTHR30065:SF8">
    <property type="entry name" value="FLAGELLAR BIOSYNTHETIC PROTEIN FLIR"/>
    <property type="match status" value="1"/>
</dbReference>
<dbReference type="KEGG" id="ppai:E1956_03655"/>
<dbReference type="RefSeq" id="WP_134747474.1">
    <property type="nucleotide sequence ID" value="NZ_CP038148.1"/>
</dbReference>
<feature type="transmembrane region" description="Helical" evidence="10">
    <location>
        <begin position="209"/>
        <end position="230"/>
    </location>
</feature>
<keyword evidence="6 10" id="KW-1133">Transmembrane helix</keyword>
<keyword evidence="11" id="KW-0969">Cilium</keyword>
<feature type="transmembrane region" description="Helical" evidence="10">
    <location>
        <begin position="40"/>
        <end position="58"/>
    </location>
</feature>
<comment type="subcellular location">
    <subcellularLocation>
        <location evidence="10">Cell membrane</location>
        <topology evidence="10">Multi-pass membrane protein</topology>
    </subcellularLocation>
    <subcellularLocation>
        <location evidence="10">Bacterial flagellum basal body</location>
    </subcellularLocation>
</comment>